<organism evidence="1 2">
    <name type="scientific">Leptospira interrogans str. UI 12758</name>
    <dbReference type="NCBI Taxonomy" id="1049938"/>
    <lineage>
        <taxon>Bacteria</taxon>
        <taxon>Pseudomonadati</taxon>
        <taxon>Spirochaetota</taxon>
        <taxon>Spirochaetia</taxon>
        <taxon>Leptospirales</taxon>
        <taxon>Leptospiraceae</taxon>
        <taxon>Leptospira</taxon>
    </lineage>
</organism>
<dbReference type="AlphaFoldDB" id="A0A0E2CY99"/>
<sequence>MIESVLLSLNAGLSRALENSGVSLPLALNGKRDLSLGNVC</sequence>
<proteinExistence type="predicted"/>
<comment type="caution">
    <text evidence="1">The sequence shown here is derived from an EMBL/GenBank/DDBJ whole genome shotgun (WGS) entry which is preliminary data.</text>
</comment>
<protein>
    <submittedName>
        <fullName evidence="1">Uncharacterized protein</fullName>
    </submittedName>
</protein>
<gene>
    <name evidence="1" type="ORF">LEP1GSC105_0789</name>
</gene>
<name>A0A0E2CY99_LEPIR</name>
<dbReference type="EMBL" id="AHNR02000081">
    <property type="protein sequence ID" value="EKR52543.1"/>
    <property type="molecule type" value="Genomic_DNA"/>
</dbReference>
<accession>A0A0E2CY99</accession>
<reference evidence="1 2" key="1">
    <citation type="submission" date="2012-10" db="EMBL/GenBank/DDBJ databases">
        <authorList>
            <person name="Harkins D.M."/>
            <person name="Durkin A.S."/>
            <person name="Brinkac L.M."/>
            <person name="Haft D.H."/>
            <person name="Selengut J.D."/>
            <person name="Sanka R."/>
            <person name="DePew J."/>
            <person name="Purushe J."/>
            <person name="Chanthongthip A."/>
            <person name="Lattana O."/>
            <person name="Phetsouvanh R."/>
            <person name="Newton P.N."/>
            <person name="Vinetz J.M."/>
            <person name="Sutton G.G."/>
            <person name="Nierman W.C."/>
            <person name="Fouts D.E."/>
        </authorList>
    </citation>
    <scope>NUCLEOTIDE SEQUENCE [LARGE SCALE GENOMIC DNA]</scope>
    <source>
        <strain evidence="1 2">UI 12758</strain>
    </source>
</reference>
<dbReference type="Proteomes" id="UP000001340">
    <property type="component" value="Unassembled WGS sequence"/>
</dbReference>
<evidence type="ECO:0000313" key="1">
    <source>
        <dbReference type="EMBL" id="EKR52543.1"/>
    </source>
</evidence>
<evidence type="ECO:0000313" key="2">
    <source>
        <dbReference type="Proteomes" id="UP000001340"/>
    </source>
</evidence>